<reference evidence="1" key="1">
    <citation type="submission" date="2017-05" db="UniProtKB">
        <authorList>
            <consortium name="EnsemblMetazoa"/>
        </authorList>
    </citation>
    <scope>IDENTIFICATION</scope>
</reference>
<organism evidence="1">
    <name type="scientific">Amphimedon queenslandica</name>
    <name type="common">Sponge</name>
    <dbReference type="NCBI Taxonomy" id="400682"/>
    <lineage>
        <taxon>Eukaryota</taxon>
        <taxon>Metazoa</taxon>
        <taxon>Porifera</taxon>
        <taxon>Demospongiae</taxon>
        <taxon>Heteroscleromorpha</taxon>
        <taxon>Haplosclerida</taxon>
        <taxon>Niphatidae</taxon>
        <taxon>Amphimedon</taxon>
    </lineage>
</organism>
<dbReference type="EnsemblMetazoa" id="Aqu2.1.07331_001">
    <property type="protein sequence ID" value="Aqu2.1.07331_001"/>
    <property type="gene ID" value="Aqu2.1.07331"/>
</dbReference>
<sequence>TLPLDWRTHYIKPIFKSKDRTSGLNYRPIALLPVISKVLERIVYNRLIVHTR</sequence>
<evidence type="ECO:0000313" key="1">
    <source>
        <dbReference type="EnsemblMetazoa" id="Aqu2.1.07331_001"/>
    </source>
</evidence>
<dbReference type="AlphaFoldDB" id="A0A1X7SYU7"/>
<name>A0A1X7SYU7_AMPQE</name>
<evidence type="ECO:0008006" key="2">
    <source>
        <dbReference type="Google" id="ProtNLM"/>
    </source>
</evidence>
<proteinExistence type="predicted"/>
<protein>
    <recommendedName>
        <fullName evidence="2">Reverse transcriptase domain-containing protein</fullName>
    </recommendedName>
</protein>
<accession>A0A1X7SYU7</accession>
<dbReference type="InParanoid" id="A0A1X7SYU7"/>